<keyword evidence="9" id="KW-0694">RNA-binding</keyword>
<dbReference type="EMBL" id="CALNXI010000309">
    <property type="protein sequence ID" value="CAH3024563.1"/>
    <property type="molecule type" value="Genomic_DNA"/>
</dbReference>
<reference evidence="14 15" key="1">
    <citation type="submission" date="2022-05" db="EMBL/GenBank/DDBJ databases">
        <authorList>
            <consortium name="Genoscope - CEA"/>
            <person name="William W."/>
        </authorList>
    </citation>
    <scope>NUCLEOTIDE SEQUENCE [LARGE SCALE GENOMIC DNA]</scope>
</reference>
<evidence type="ECO:0000256" key="4">
    <source>
        <dbReference type="ARBA" id="ARBA00022603"/>
    </source>
</evidence>
<dbReference type="PANTHER" id="PTHR21404">
    <property type="entry name" value="HEN1"/>
    <property type="match status" value="1"/>
</dbReference>
<keyword evidence="8" id="KW-0460">Magnesium</keyword>
<protein>
    <recommendedName>
        <fullName evidence="3">Small RNA 2'-O-methyltransferase</fullName>
        <ecNumber evidence="11">2.1.1.386</ecNumber>
    </recommendedName>
</protein>
<organism evidence="14 15">
    <name type="scientific">Porites evermanni</name>
    <dbReference type="NCBI Taxonomy" id="104178"/>
    <lineage>
        <taxon>Eukaryota</taxon>
        <taxon>Metazoa</taxon>
        <taxon>Cnidaria</taxon>
        <taxon>Anthozoa</taxon>
        <taxon>Hexacorallia</taxon>
        <taxon>Scleractinia</taxon>
        <taxon>Fungiina</taxon>
        <taxon>Poritidae</taxon>
        <taxon>Porites</taxon>
    </lineage>
</organism>
<keyword evidence="15" id="KW-1185">Reference proteome</keyword>
<comment type="similarity">
    <text evidence="2">Belongs to the methyltransferase superfamily. HEN1 family.</text>
</comment>
<sequence>MSGQNGTVVNTNPADETGESESELGKQPFSSTENEQAFRGPKFSPPVYRRRYAAVCELAKEHQARKVLDFGCAEAKLVKALINQESLTHLEEVVGIDINRDLLEENKFRIKPFLGDYLRPRTHPFKVSLYQGSIGEVDGRFVDFDLIACVELIEHLEPDILSSMPEVVFGHLSPKVVIVTTPNVEFNVLFPGLKGFRHYDHKFEWTRAEFEEWCSSQASQYNYTVSFDGIAPGPQGTEHLGCCSQVAVFKRISSSVSPEKLLQTCQPYNLVAEVEFPFKRDTRTEKEKILHEVEYVLWVLSSKEEEEEEEGSDESRPSDEDVIELVSNDEGNNELTSSNDDDDKPTPSDEDVIELVSNDKGNNELTSSNDDDDKPTPSDEDVIELTSNDEGNNELTSSNDGDDKPTISDDGVIKMTPNDEHNNKLTPNNDGNDERTAYCGGVIEWTLNDEDNNELTPSNSGDDQQTPSEHNDNELSSSSSHSDKQSPKDNDVMAEELQGFNDYSKSIDGVEERIYSLEKLLAFPSLHKLCGDDIQKLK</sequence>
<comment type="catalytic activity">
    <reaction evidence="12">
        <text>small RNA 3'-end nucleotide + S-adenosyl-L-methionine = small RNA 3'-end 2'-O-methylnucleotide + S-adenosyl-L-homocysteine + H(+)</text>
        <dbReference type="Rhea" id="RHEA:37887"/>
        <dbReference type="Rhea" id="RHEA-COMP:10415"/>
        <dbReference type="Rhea" id="RHEA-COMP:10416"/>
        <dbReference type="ChEBI" id="CHEBI:15378"/>
        <dbReference type="ChEBI" id="CHEBI:57856"/>
        <dbReference type="ChEBI" id="CHEBI:59789"/>
        <dbReference type="ChEBI" id="CHEBI:74896"/>
        <dbReference type="ChEBI" id="CHEBI:74898"/>
        <dbReference type="EC" id="2.1.1.386"/>
    </reaction>
</comment>
<dbReference type="SUPFAM" id="SSF53335">
    <property type="entry name" value="S-adenosyl-L-methionine-dependent methyltransferases"/>
    <property type="match status" value="1"/>
</dbReference>
<feature type="compositionally biased region" description="Acidic residues" evidence="13">
    <location>
        <begin position="339"/>
        <end position="353"/>
    </location>
</feature>
<keyword evidence="10" id="KW-0943">RNA-mediated gene silencing</keyword>
<proteinExistence type="inferred from homology"/>
<evidence type="ECO:0000256" key="6">
    <source>
        <dbReference type="ARBA" id="ARBA00022691"/>
    </source>
</evidence>
<accession>A0ABN8M7S2</accession>
<evidence type="ECO:0000256" key="8">
    <source>
        <dbReference type="ARBA" id="ARBA00022842"/>
    </source>
</evidence>
<dbReference type="EC" id="2.1.1.386" evidence="11"/>
<keyword evidence="4" id="KW-0489">Methyltransferase</keyword>
<evidence type="ECO:0000313" key="15">
    <source>
        <dbReference type="Proteomes" id="UP001159427"/>
    </source>
</evidence>
<feature type="compositionally biased region" description="Polar residues" evidence="13">
    <location>
        <begin position="1"/>
        <end position="14"/>
    </location>
</feature>
<feature type="region of interest" description="Disordered" evidence="13">
    <location>
        <begin position="327"/>
        <end position="505"/>
    </location>
</feature>
<keyword evidence="7" id="KW-0479">Metal-binding</keyword>
<keyword evidence="5" id="KW-0808">Transferase</keyword>
<dbReference type="PANTHER" id="PTHR21404:SF3">
    <property type="entry name" value="SMALL RNA 2'-O-METHYLTRANSFERASE"/>
    <property type="match status" value="1"/>
</dbReference>
<evidence type="ECO:0000256" key="10">
    <source>
        <dbReference type="ARBA" id="ARBA00023158"/>
    </source>
</evidence>
<feature type="compositionally biased region" description="Polar residues" evidence="13">
    <location>
        <begin position="454"/>
        <end position="467"/>
    </location>
</feature>
<evidence type="ECO:0000256" key="1">
    <source>
        <dbReference type="ARBA" id="ARBA00001946"/>
    </source>
</evidence>
<evidence type="ECO:0000256" key="5">
    <source>
        <dbReference type="ARBA" id="ARBA00022679"/>
    </source>
</evidence>
<comment type="cofactor">
    <cofactor evidence="1">
        <name>Mg(2+)</name>
        <dbReference type="ChEBI" id="CHEBI:18420"/>
    </cofactor>
</comment>
<evidence type="ECO:0000256" key="2">
    <source>
        <dbReference type="ARBA" id="ARBA00009026"/>
    </source>
</evidence>
<dbReference type="Gene3D" id="3.40.50.150">
    <property type="entry name" value="Vaccinia Virus protein VP39"/>
    <property type="match status" value="1"/>
</dbReference>
<evidence type="ECO:0000256" key="3">
    <source>
        <dbReference type="ARBA" id="ARBA00021330"/>
    </source>
</evidence>
<feature type="compositionally biased region" description="Basic and acidic residues" evidence="13">
    <location>
        <begin position="481"/>
        <end position="491"/>
    </location>
</feature>
<evidence type="ECO:0000313" key="14">
    <source>
        <dbReference type="EMBL" id="CAH3024563.1"/>
    </source>
</evidence>
<evidence type="ECO:0000256" key="7">
    <source>
        <dbReference type="ARBA" id="ARBA00022723"/>
    </source>
</evidence>
<feature type="region of interest" description="Disordered" evidence="13">
    <location>
        <begin position="1"/>
        <end position="42"/>
    </location>
</feature>
<dbReference type="InterPro" id="IPR026610">
    <property type="entry name" value="Hen1"/>
</dbReference>
<evidence type="ECO:0000256" key="11">
    <source>
        <dbReference type="ARBA" id="ARBA00035025"/>
    </source>
</evidence>
<feature type="compositionally biased region" description="Polar residues" evidence="13">
    <location>
        <begin position="385"/>
        <end position="399"/>
    </location>
</feature>
<feature type="compositionally biased region" description="Acidic residues" evidence="13">
    <location>
        <begin position="369"/>
        <end position="383"/>
    </location>
</feature>
<evidence type="ECO:0000256" key="9">
    <source>
        <dbReference type="ARBA" id="ARBA00022884"/>
    </source>
</evidence>
<dbReference type="Proteomes" id="UP001159427">
    <property type="component" value="Unassembled WGS sequence"/>
</dbReference>
<keyword evidence="6" id="KW-0949">S-adenosyl-L-methionine</keyword>
<gene>
    <name evidence="14" type="ORF">PEVE_00023282</name>
</gene>
<evidence type="ECO:0000256" key="13">
    <source>
        <dbReference type="SAM" id="MobiDB-lite"/>
    </source>
</evidence>
<dbReference type="InterPro" id="IPR029063">
    <property type="entry name" value="SAM-dependent_MTases_sf"/>
</dbReference>
<comment type="caution">
    <text evidence="14">The sequence shown here is derived from an EMBL/GenBank/DDBJ whole genome shotgun (WGS) entry which is preliminary data.</text>
</comment>
<evidence type="ECO:0000256" key="12">
    <source>
        <dbReference type="ARBA" id="ARBA00048418"/>
    </source>
</evidence>
<name>A0ABN8M7S2_9CNID</name>